<name>A0A556SZ41_9GAMM</name>
<dbReference type="RefSeq" id="WP_144091181.1">
    <property type="nucleotide sequence ID" value="NZ_VMHM01000001.1"/>
</dbReference>
<reference evidence="5 6" key="1">
    <citation type="submission" date="2019-07" db="EMBL/GenBank/DDBJ databases">
        <title>Gilliamella genomes.</title>
        <authorList>
            <person name="Zheng H."/>
        </authorList>
    </citation>
    <scope>NUCLEOTIDE SEQUENCE [LARGE SCALE GENOMIC DNA]</scope>
    <source>
        <strain evidence="5 6">W8127</strain>
    </source>
</reference>
<dbReference type="SUPFAM" id="SSF51306">
    <property type="entry name" value="LexA/Signal peptidase"/>
    <property type="match status" value="1"/>
</dbReference>
<dbReference type="InterPro" id="IPR039418">
    <property type="entry name" value="LexA-like"/>
</dbReference>
<dbReference type="Pfam" id="PF00717">
    <property type="entry name" value="Peptidase_S24"/>
    <property type="match status" value="1"/>
</dbReference>
<evidence type="ECO:0000256" key="3">
    <source>
        <dbReference type="ARBA" id="ARBA00023163"/>
    </source>
</evidence>
<dbReference type="GO" id="GO:0003677">
    <property type="term" value="F:DNA binding"/>
    <property type="evidence" value="ECO:0007669"/>
    <property type="project" value="UniProtKB-KW"/>
</dbReference>
<dbReference type="EMBL" id="VMHM01000001">
    <property type="protein sequence ID" value="TSK06424.1"/>
    <property type="molecule type" value="Genomic_DNA"/>
</dbReference>
<comment type="caution">
    <text evidence="5">The sequence shown here is derived from an EMBL/GenBank/DDBJ whole genome shotgun (WGS) entry which is preliminary data.</text>
</comment>
<dbReference type="CDD" id="cd06529">
    <property type="entry name" value="S24_LexA-like"/>
    <property type="match status" value="1"/>
</dbReference>
<evidence type="ECO:0000256" key="1">
    <source>
        <dbReference type="ARBA" id="ARBA00023015"/>
    </source>
</evidence>
<dbReference type="InterPro" id="IPR036286">
    <property type="entry name" value="LexA/Signal_pep-like_sf"/>
</dbReference>
<dbReference type="AlphaFoldDB" id="A0A556SZ41"/>
<protein>
    <submittedName>
        <fullName evidence="5">Helix-turn-helix transcriptional regulator</fullName>
    </submittedName>
</protein>
<gene>
    <name evidence="5" type="ORF">FPQ15_00890</name>
</gene>
<dbReference type="PANTHER" id="PTHR40661">
    <property type="match status" value="1"/>
</dbReference>
<evidence type="ECO:0000256" key="2">
    <source>
        <dbReference type="ARBA" id="ARBA00023125"/>
    </source>
</evidence>
<keyword evidence="3" id="KW-0804">Transcription</keyword>
<evidence type="ECO:0000313" key="6">
    <source>
        <dbReference type="Proteomes" id="UP000319483"/>
    </source>
</evidence>
<dbReference type="Gene3D" id="2.10.109.10">
    <property type="entry name" value="Umud Fragment, subunit A"/>
    <property type="match status" value="1"/>
</dbReference>
<evidence type="ECO:0000313" key="5">
    <source>
        <dbReference type="EMBL" id="TSK06424.1"/>
    </source>
</evidence>
<proteinExistence type="predicted"/>
<dbReference type="PANTHER" id="PTHR40661:SF3">
    <property type="entry name" value="FELS-1 PROPHAGE TRANSCRIPTIONAL REGULATOR"/>
    <property type="match status" value="1"/>
</dbReference>
<accession>A0A556SZ41</accession>
<feature type="domain" description="Peptidase S24/S26A/S26B/S26C" evidence="4">
    <location>
        <begin position="26"/>
        <end position="115"/>
    </location>
</feature>
<dbReference type="Proteomes" id="UP000319483">
    <property type="component" value="Unassembled WGS sequence"/>
</dbReference>
<keyword evidence="2" id="KW-0238">DNA-binding</keyword>
<organism evidence="5 6">
    <name type="scientific">Gilliamella apicola</name>
    <dbReference type="NCBI Taxonomy" id="1196095"/>
    <lineage>
        <taxon>Bacteria</taxon>
        <taxon>Pseudomonadati</taxon>
        <taxon>Pseudomonadota</taxon>
        <taxon>Gammaproteobacteria</taxon>
        <taxon>Orbales</taxon>
        <taxon>Orbaceae</taxon>
        <taxon>Gilliamella</taxon>
    </lineage>
</organism>
<evidence type="ECO:0000259" key="4">
    <source>
        <dbReference type="Pfam" id="PF00717"/>
    </source>
</evidence>
<sequence length="126" mass="14573">MNNDIVEVIKCIEFYNEHATTLFNGIPSENLKIINVSGDSMQGTFESGDAIYIDITVNQFQSDGIYVFTFDRGLYVKRLQLIKNKLIVISDNKKYQNWDISEEEIDQLYIHGKVMLSQSMMLRKHG</sequence>
<dbReference type="InterPro" id="IPR015927">
    <property type="entry name" value="Peptidase_S24_S26A/B/C"/>
</dbReference>
<keyword evidence="1" id="KW-0805">Transcription regulation</keyword>